<evidence type="ECO:0000313" key="3">
    <source>
        <dbReference type="Proteomes" id="UP000596742"/>
    </source>
</evidence>
<dbReference type="EMBL" id="UYJE01000133">
    <property type="protein sequence ID" value="VDH90430.1"/>
    <property type="molecule type" value="Genomic_DNA"/>
</dbReference>
<dbReference type="PANTHER" id="PTHR46586">
    <property type="entry name" value="ANKYRIN REPEAT-CONTAINING PROTEIN"/>
    <property type="match status" value="1"/>
</dbReference>
<dbReference type="InterPro" id="IPR049050">
    <property type="entry name" value="nSTAND3"/>
</dbReference>
<accession>A0A8B6BHR0</accession>
<keyword evidence="3" id="KW-1185">Reference proteome</keyword>
<evidence type="ECO:0000313" key="2">
    <source>
        <dbReference type="EMBL" id="VDH90430.1"/>
    </source>
</evidence>
<dbReference type="SMART" id="SM00248">
    <property type="entry name" value="ANK"/>
    <property type="match status" value="9"/>
</dbReference>
<evidence type="ECO:0000259" key="1">
    <source>
        <dbReference type="Pfam" id="PF20720"/>
    </source>
</evidence>
<reference evidence="2" key="1">
    <citation type="submission" date="2018-11" db="EMBL/GenBank/DDBJ databases">
        <authorList>
            <person name="Alioto T."/>
            <person name="Alioto T."/>
        </authorList>
    </citation>
    <scope>NUCLEOTIDE SEQUENCE</scope>
</reference>
<dbReference type="OrthoDB" id="10547090at2759"/>
<dbReference type="InterPro" id="IPR036770">
    <property type="entry name" value="Ankyrin_rpt-contain_sf"/>
</dbReference>
<sequence>MINNHLKDKNFVTTAAVEECLGELMKHQVMIITGEQGCGKTKIGLEILSKCHQLNDNCDAIILSNLTEIRKAISTENSENGIVLLMDDVFGKTKCTYDEDIHELSLDILNAYVNGGNLTVIFIMRTKIFQYIQHLINSHSLFQDHFHVNLNSENYKLKTAEKMTILFDYCKRNKIEFCKDSSKERFEDEDILNKNTTVFLHRSKITKITDSDPEIGFLKACVLFTTRRQFTRLGLQLFMYPTMDMISKIDSLRTSGRTNVNDRLSFVILVYILLNENCLARNNVNLEKLRAIDYSCYGTGSMLHTISYIWDIIDNLNGVYLKYNAESANYEYKHKNILQCVLLSFGKIATEKVIPLLDISFIENVVKLENYNAKEEEVCLIVPQRLYQCLVHRIKQLLTDKCNQPFRFVESLLSFAFMKQNDENFQGILLDEIDDISAISMLDIKCEGKMVKVAFYFPAALLYYSVQNKLSIKLKKQCLDYIRVKFKDVTEVMSYTCCILLLKAFEIQFIINDDDTVILSEIWNLINDLNIGCNIMHYIHICLAQKRISMSRWILYQLSCKVHIATYFTDMLCNALQSHHSPVNEQMIFNITWVVENITDPDAQEMLQIICNTDFEDIIIFLLQIFSQRQMDFSKMILSACNKGWYHVVKWFIDTKTEIKEELKFLILAACKFYWDDILDILIMNRKINTAIEEECTLNTFEVTISLMDNAHYRNLHYHSEIITIVKEELLRQDCIPTFVGWVLQHFPENLPCKNSTRENFARTLTMLESITDDHRSLHFALGDAMQYIGRKADLRRFVGSYIDYDPFRRSSDATNKIVNEIVRFIMHNTKMDQFDLRIACDNAVRSGDFKILRVIWQNIEHTHYNVDKLISGILWTKNDRWYSFDDEQFEAEMIFLLCNTNSHNINWMLTIRSALKNRAIKIFKWIVQNTQFDHFEIEATVKMSFERPIILQNINFLFEVVHNKSTYLKTLITTHSIKNLYRLLSSCAHTDIVELLKNIKDELEITDIKTFLRIAVKFKISKFVEYISILEVPIDILNTQQFIQSAWICGCYDFINYLLDKNVKLFNILNVAEKYKCHRPSDGMVDVMTCVLKHCDYFIENTCSIVENLLHNHEEIDAKTISVFLQLLMKKTHNLAGISSSFFVTLTLIYTNCFSTVQKMIEIADGEIDKSLFILALFKSASRQINISIETYMNMLRYMIKSSNSVDTVEIDIMSIFDSALEVTNFSRVDLLELVKCLLQNVDNALIDSRLLILSVVRSVINSSINLTIYTNLLEFLLVHFHCSTTDITNVIKLVFSQQLFIYSNCMQCVMFLLNKSNYNSDDIEDLISFIINHLHNWAICRIILPACDLLKNMFDNSKLNFNNIDFIPFISIVSTQYSVFRVIQSNDMFDVIKFILINVKLNLKDVSKILPNVFYGTEMNIEFLELILKHFSLSEINTMMCEACHQGNEDLVRFFLRTRKTQLDINEAFCETCLSGQEHIAELLWYNDERIEVEPTSAVDKFLNSDPNNSGMLLWILKNIESKYIDIRKAMTLACLRTDFQSVKCIWDKEDRTLFNMENMAEEENVSHILVIAFANQDVCIIDNLSQKIDLQKFAIKEELLTKLIKLPYKSDLIVWLVRNIPLRLSQIRIVFNYAIRYQDIQCVRAVADKSYKRKIDITFFCFECEFKWFLDNCRFAFSMIDMKKLMYFTCQTSLEIVKCILENIDQTEFDMTKCLIMASYKYSQDKDIYDWLIQNVDHDKFDFTIAAIKIHDPEFLIRILNDVDLECIDIESLLITTYKFGRFDKLRWLLEETLISSSTFKVPMCSLMQIDREKVTSFDNAEEDNVGIFDYVYDCIPDNDSDFDDQEDIDMFFCENYNNSKERNDSSVYSQNESNKKEQIAYLHLLKNTMLENSDFDIIIKEMSIRGWLRVLQWIFDCTPESFNAQIVMYEACRNGRKNIVKWLLTHVEKFNLDLKVVMKESCGYGWIDIVIWLWKTTDHNIFNMAESVQEACEYGRLNVVRWVTDNVPKENLNAQTLINVACKNSWKDIIVWVFKHFDSIFYDIGRAVKEACAFDALDIVQLIHKHHPFNKNMATEAMHESLQNKSEQCKGEVALFLFQNFNAHNFNTEIILMKACEYGWVALVKKIFEKGIDNTIDISKAFHLACRNGETEIVEIILCNGIPRKQDLEVAMAEISSHGWDEILNLILNQKNIPRDLFDMEEAFNTACEFGQLEIVEILSDNVDGKLLNLETAMNKACRSRMNERLVRFLLDKFDNEKFEMDKVTFAVQEYEWQDITKTFTDCVQI</sequence>
<dbReference type="InterPro" id="IPR052050">
    <property type="entry name" value="SecEffector_AnkRepeat"/>
</dbReference>
<dbReference type="Gene3D" id="1.25.40.20">
    <property type="entry name" value="Ankyrin repeat-containing domain"/>
    <property type="match status" value="2"/>
</dbReference>
<feature type="domain" description="Novel STAND NTPase 3" evidence="1">
    <location>
        <begin position="11"/>
        <end position="171"/>
    </location>
</feature>
<dbReference type="InterPro" id="IPR027417">
    <property type="entry name" value="P-loop_NTPase"/>
</dbReference>
<dbReference type="Pfam" id="PF20720">
    <property type="entry name" value="nSTAND3"/>
    <property type="match status" value="1"/>
</dbReference>
<name>A0A8B6BHR0_MYTGA</name>
<proteinExistence type="predicted"/>
<organism evidence="2 3">
    <name type="scientific">Mytilus galloprovincialis</name>
    <name type="common">Mediterranean mussel</name>
    <dbReference type="NCBI Taxonomy" id="29158"/>
    <lineage>
        <taxon>Eukaryota</taxon>
        <taxon>Metazoa</taxon>
        <taxon>Spiralia</taxon>
        <taxon>Lophotrochozoa</taxon>
        <taxon>Mollusca</taxon>
        <taxon>Bivalvia</taxon>
        <taxon>Autobranchia</taxon>
        <taxon>Pteriomorphia</taxon>
        <taxon>Mytilida</taxon>
        <taxon>Mytiloidea</taxon>
        <taxon>Mytilidae</taxon>
        <taxon>Mytilinae</taxon>
        <taxon>Mytilus</taxon>
    </lineage>
</organism>
<dbReference type="SUPFAM" id="SSF48403">
    <property type="entry name" value="Ankyrin repeat"/>
    <property type="match status" value="1"/>
</dbReference>
<comment type="caution">
    <text evidence="2">The sequence shown here is derived from an EMBL/GenBank/DDBJ whole genome shotgun (WGS) entry which is preliminary data.</text>
</comment>
<dbReference type="SUPFAM" id="SSF52540">
    <property type="entry name" value="P-loop containing nucleoside triphosphate hydrolases"/>
    <property type="match status" value="1"/>
</dbReference>
<dbReference type="PANTHER" id="PTHR46586:SF3">
    <property type="entry name" value="ANKYRIN REPEAT-CONTAINING PROTEIN"/>
    <property type="match status" value="1"/>
</dbReference>
<dbReference type="Proteomes" id="UP000596742">
    <property type="component" value="Unassembled WGS sequence"/>
</dbReference>
<dbReference type="InterPro" id="IPR002110">
    <property type="entry name" value="Ankyrin_rpt"/>
</dbReference>
<gene>
    <name evidence="2" type="ORF">MGAL_10B031139</name>
</gene>
<protein>
    <recommendedName>
        <fullName evidence="1">Novel STAND NTPase 3 domain-containing protein</fullName>
    </recommendedName>
</protein>